<dbReference type="AlphaFoldDB" id="A0A7C8IJ87"/>
<dbReference type="Proteomes" id="UP000481861">
    <property type="component" value="Unassembled WGS sequence"/>
</dbReference>
<evidence type="ECO:0000313" key="3">
    <source>
        <dbReference type="Proteomes" id="UP000481861"/>
    </source>
</evidence>
<keyword evidence="1" id="KW-1133">Transmembrane helix</keyword>
<evidence type="ECO:0000256" key="1">
    <source>
        <dbReference type="SAM" id="Phobius"/>
    </source>
</evidence>
<sequence length="74" mass="8363">MTPREGLRQLLQLLCELCVSGIYRQRLVFFNGKKQPEFIIPRITLNAYIAVFAAVARAALILAVSEAIGQLKWM</sequence>
<feature type="transmembrane region" description="Helical" evidence="1">
    <location>
        <begin position="43"/>
        <end position="64"/>
    </location>
</feature>
<dbReference type="InterPro" id="IPR021514">
    <property type="entry name" value="DUF3176"/>
</dbReference>
<protein>
    <submittedName>
        <fullName evidence="2">Uncharacterized protein</fullName>
    </submittedName>
</protein>
<organism evidence="2 3">
    <name type="scientific">Massariosphaeria phaeospora</name>
    <dbReference type="NCBI Taxonomy" id="100035"/>
    <lineage>
        <taxon>Eukaryota</taxon>
        <taxon>Fungi</taxon>
        <taxon>Dikarya</taxon>
        <taxon>Ascomycota</taxon>
        <taxon>Pezizomycotina</taxon>
        <taxon>Dothideomycetes</taxon>
        <taxon>Pleosporomycetidae</taxon>
        <taxon>Pleosporales</taxon>
        <taxon>Pleosporales incertae sedis</taxon>
        <taxon>Massariosphaeria</taxon>
    </lineage>
</organism>
<accession>A0A7C8IJ87</accession>
<dbReference type="PANTHER" id="PTHR35394">
    <property type="entry name" value="DUF3176 DOMAIN-CONTAINING PROTEIN"/>
    <property type="match status" value="1"/>
</dbReference>
<proteinExistence type="predicted"/>
<keyword evidence="1" id="KW-0472">Membrane</keyword>
<gene>
    <name evidence="2" type="ORF">BDV95DRAFT_5756</name>
</gene>
<dbReference type="EMBL" id="JAADJZ010000001">
    <property type="protein sequence ID" value="KAF2877892.1"/>
    <property type="molecule type" value="Genomic_DNA"/>
</dbReference>
<comment type="caution">
    <text evidence="2">The sequence shown here is derived from an EMBL/GenBank/DDBJ whole genome shotgun (WGS) entry which is preliminary data.</text>
</comment>
<evidence type="ECO:0000313" key="2">
    <source>
        <dbReference type="EMBL" id="KAF2877892.1"/>
    </source>
</evidence>
<reference evidence="2 3" key="1">
    <citation type="submission" date="2020-01" db="EMBL/GenBank/DDBJ databases">
        <authorList>
            <consortium name="DOE Joint Genome Institute"/>
            <person name="Haridas S."/>
            <person name="Albert R."/>
            <person name="Binder M."/>
            <person name="Bloem J."/>
            <person name="Labutti K."/>
            <person name="Salamov A."/>
            <person name="Andreopoulos B."/>
            <person name="Baker S.E."/>
            <person name="Barry K."/>
            <person name="Bills G."/>
            <person name="Bluhm B.H."/>
            <person name="Cannon C."/>
            <person name="Castanera R."/>
            <person name="Culley D.E."/>
            <person name="Daum C."/>
            <person name="Ezra D."/>
            <person name="Gonzalez J.B."/>
            <person name="Henrissat B."/>
            <person name="Kuo A."/>
            <person name="Liang C."/>
            <person name="Lipzen A."/>
            <person name="Lutzoni F."/>
            <person name="Magnuson J."/>
            <person name="Mondo S."/>
            <person name="Nolan M."/>
            <person name="Ohm R."/>
            <person name="Pangilinan J."/>
            <person name="Park H.-J.H."/>
            <person name="Ramirez L."/>
            <person name="Alfaro M."/>
            <person name="Sun H."/>
            <person name="Tritt A."/>
            <person name="Yoshinaga Y."/>
            <person name="Zwiers L.-H.L."/>
            <person name="Turgeon B.G."/>
            <person name="Goodwin S.B."/>
            <person name="Spatafora J.W."/>
            <person name="Crous P.W."/>
            <person name="Grigoriev I.V."/>
        </authorList>
    </citation>
    <scope>NUCLEOTIDE SEQUENCE [LARGE SCALE GENOMIC DNA]</scope>
    <source>
        <strain evidence="2 3">CBS 611.86</strain>
    </source>
</reference>
<name>A0A7C8IJ87_9PLEO</name>
<dbReference type="Pfam" id="PF11374">
    <property type="entry name" value="DUF3176"/>
    <property type="match status" value="1"/>
</dbReference>
<dbReference type="PANTHER" id="PTHR35394:SF5">
    <property type="entry name" value="DUF3176 DOMAIN-CONTAINING PROTEIN"/>
    <property type="match status" value="1"/>
</dbReference>
<keyword evidence="3" id="KW-1185">Reference proteome</keyword>
<keyword evidence="1" id="KW-0812">Transmembrane</keyword>